<evidence type="ECO:0000313" key="2">
    <source>
        <dbReference type="Proteomes" id="UP000032900"/>
    </source>
</evidence>
<dbReference type="PANTHER" id="PTHR36931">
    <property type="entry name" value="UPF0153 PROTEIN YEIW"/>
    <property type="match status" value="1"/>
</dbReference>
<protein>
    <submittedName>
        <fullName evidence="1">Proteinase inhibitor</fullName>
    </submittedName>
</protein>
<dbReference type="Pfam" id="PF03692">
    <property type="entry name" value="CxxCxxCC"/>
    <property type="match status" value="1"/>
</dbReference>
<dbReference type="STRING" id="1236989.JCM15548_11571"/>
<evidence type="ECO:0000313" key="1">
    <source>
        <dbReference type="EMBL" id="GAO29391.1"/>
    </source>
</evidence>
<reference evidence="1 2" key="1">
    <citation type="journal article" date="2015" name="Microbes Environ.">
        <title>Distribution and evolution of nitrogen fixation genes in the phylum bacteroidetes.</title>
        <authorList>
            <person name="Inoue J."/>
            <person name="Oshima K."/>
            <person name="Suda W."/>
            <person name="Sakamoto M."/>
            <person name="Iino T."/>
            <person name="Noda S."/>
            <person name="Hongoh Y."/>
            <person name="Hattori M."/>
            <person name="Ohkuma M."/>
        </authorList>
    </citation>
    <scope>NUCLEOTIDE SEQUENCE [LARGE SCALE GENOMIC DNA]</scope>
    <source>
        <strain evidence="1">JCM 15548</strain>
    </source>
</reference>
<accession>A0A0E9LWA3</accession>
<gene>
    <name evidence="1" type="ORF">JCM15548_11571</name>
</gene>
<dbReference type="InterPro" id="IPR052572">
    <property type="entry name" value="UPF0153_domain"/>
</dbReference>
<name>A0A0E9LWA3_9BACT</name>
<dbReference type="OrthoDB" id="6003696at2"/>
<dbReference type="Proteomes" id="UP000032900">
    <property type="component" value="Unassembled WGS sequence"/>
</dbReference>
<dbReference type="EMBL" id="BAZW01000008">
    <property type="protein sequence ID" value="GAO29391.1"/>
    <property type="molecule type" value="Genomic_DNA"/>
</dbReference>
<organism evidence="1 2">
    <name type="scientific">Geofilum rubicundum JCM 15548</name>
    <dbReference type="NCBI Taxonomy" id="1236989"/>
    <lineage>
        <taxon>Bacteria</taxon>
        <taxon>Pseudomonadati</taxon>
        <taxon>Bacteroidota</taxon>
        <taxon>Bacteroidia</taxon>
        <taxon>Marinilabiliales</taxon>
        <taxon>Marinilabiliaceae</taxon>
        <taxon>Geofilum</taxon>
    </lineage>
</organism>
<dbReference type="PANTHER" id="PTHR36931:SF1">
    <property type="entry name" value="UPF0153 PROTEIN YEIW"/>
    <property type="match status" value="1"/>
</dbReference>
<comment type="caution">
    <text evidence="1">The sequence shown here is derived from an EMBL/GenBank/DDBJ whole genome shotgun (WGS) entry which is preliminary data.</text>
</comment>
<dbReference type="AlphaFoldDB" id="A0A0E9LWA3"/>
<sequence>MECRENCAACCIVISISSPIPGMPNGKPAGVACVHLTQDLKCGLFNSADRPAVCGGFKAERLICGDRTEEAFSILSELENG</sequence>
<dbReference type="InterPro" id="IPR005358">
    <property type="entry name" value="Puta_zinc/iron-chelating_dom"/>
</dbReference>
<keyword evidence="2" id="KW-1185">Reference proteome</keyword>
<proteinExistence type="predicted"/>
<dbReference type="RefSeq" id="WP_062123656.1">
    <property type="nucleotide sequence ID" value="NZ_BAZW01000008.1"/>
</dbReference>